<dbReference type="EMBL" id="JAMTCK010000005">
    <property type="protein sequence ID" value="MCP2165715.1"/>
    <property type="molecule type" value="Genomic_DNA"/>
</dbReference>
<organism evidence="2 3">
    <name type="scientific">Goodfellowiella coeruleoviolacea</name>
    <dbReference type="NCBI Taxonomy" id="334858"/>
    <lineage>
        <taxon>Bacteria</taxon>
        <taxon>Bacillati</taxon>
        <taxon>Actinomycetota</taxon>
        <taxon>Actinomycetes</taxon>
        <taxon>Pseudonocardiales</taxon>
        <taxon>Pseudonocardiaceae</taxon>
        <taxon>Goodfellowiella</taxon>
    </lineage>
</organism>
<evidence type="ECO:0000313" key="3">
    <source>
        <dbReference type="Proteomes" id="UP001206128"/>
    </source>
</evidence>
<evidence type="ECO:0000256" key="1">
    <source>
        <dbReference type="SAM" id="Phobius"/>
    </source>
</evidence>
<feature type="transmembrane region" description="Helical" evidence="1">
    <location>
        <begin position="169"/>
        <end position="188"/>
    </location>
</feature>
<feature type="transmembrane region" description="Helical" evidence="1">
    <location>
        <begin position="21"/>
        <end position="40"/>
    </location>
</feature>
<protein>
    <submittedName>
        <fullName evidence="2">Fluoroquinolone transport system permease protein</fullName>
    </submittedName>
</protein>
<keyword evidence="1" id="KW-1133">Transmembrane helix</keyword>
<dbReference type="RefSeq" id="WP_253770795.1">
    <property type="nucleotide sequence ID" value="NZ_JAMTCK010000005.1"/>
</dbReference>
<feature type="transmembrane region" description="Helical" evidence="1">
    <location>
        <begin position="60"/>
        <end position="84"/>
    </location>
</feature>
<reference evidence="2" key="1">
    <citation type="submission" date="2022-06" db="EMBL/GenBank/DDBJ databases">
        <title>Genomic Encyclopedia of Archaeal and Bacterial Type Strains, Phase II (KMG-II): from individual species to whole genera.</title>
        <authorList>
            <person name="Goeker M."/>
        </authorList>
    </citation>
    <scope>NUCLEOTIDE SEQUENCE</scope>
    <source>
        <strain evidence="2">DSM 43935</strain>
    </source>
</reference>
<evidence type="ECO:0000313" key="2">
    <source>
        <dbReference type="EMBL" id="MCP2165715.1"/>
    </source>
</evidence>
<dbReference type="Pfam" id="PF12730">
    <property type="entry name" value="ABC2_membrane_4"/>
    <property type="match status" value="1"/>
</dbReference>
<keyword evidence="1" id="KW-0812">Transmembrane</keyword>
<dbReference type="AlphaFoldDB" id="A0AAE3GCS9"/>
<comment type="caution">
    <text evidence="2">The sequence shown here is derived from an EMBL/GenBank/DDBJ whole genome shotgun (WGS) entry which is preliminary data.</text>
</comment>
<accession>A0AAE3GCS9</accession>
<gene>
    <name evidence="2" type="ORF">LX83_002573</name>
</gene>
<sequence>MAGALRAFGRNDLRGIGREPLMFGLLLAPAGWIALVRFGTPAAGDLLADRYGVDLTRYHPLILTAFLLLTSPIVVGALVSFLVLDERDAGTLTALRVSPVPLRSFVVYRAGLALVLTAVYTVVTIGASGLFPAQRWPELVAIGLATGPSGLLVILVLLAFAGNKVEGLAVVRALGILVAGLPLIPYFLDSAWQWWFGLIPTFWPAKAFWLVCAGGTWWPVALVGVLHNLALAYPLYRRFARRV</sequence>
<feature type="transmembrane region" description="Helical" evidence="1">
    <location>
        <begin position="139"/>
        <end position="162"/>
    </location>
</feature>
<feature type="transmembrane region" description="Helical" evidence="1">
    <location>
        <begin position="105"/>
        <end position="127"/>
    </location>
</feature>
<proteinExistence type="predicted"/>
<keyword evidence="3" id="KW-1185">Reference proteome</keyword>
<name>A0AAE3GCS9_9PSEU</name>
<keyword evidence="1" id="KW-0472">Membrane</keyword>
<dbReference type="Proteomes" id="UP001206128">
    <property type="component" value="Unassembled WGS sequence"/>
</dbReference>
<feature type="transmembrane region" description="Helical" evidence="1">
    <location>
        <begin position="208"/>
        <end position="236"/>
    </location>
</feature>